<reference evidence="2 3" key="1">
    <citation type="submission" date="2024-04" db="EMBL/GenBank/DDBJ databases">
        <title>Tritrichomonas musculus Genome.</title>
        <authorList>
            <person name="Alves-Ferreira E."/>
            <person name="Grigg M."/>
            <person name="Lorenzi H."/>
            <person name="Galac M."/>
        </authorList>
    </citation>
    <scope>NUCLEOTIDE SEQUENCE [LARGE SCALE GENOMIC DNA]</scope>
    <source>
        <strain evidence="2 3">EAF2021</strain>
    </source>
</reference>
<proteinExistence type="predicted"/>
<dbReference type="Proteomes" id="UP001470230">
    <property type="component" value="Unassembled WGS sequence"/>
</dbReference>
<feature type="region of interest" description="Disordered" evidence="1">
    <location>
        <begin position="1"/>
        <end position="49"/>
    </location>
</feature>
<evidence type="ECO:0000313" key="3">
    <source>
        <dbReference type="Proteomes" id="UP001470230"/>
    </source>
</evidence>
<dbReference type="EMBL" id="JAPFFF010000039">
    <property type="protein sequence ID" value="KAK8842278.1"/>
    <property type="molecule type" value="Genomic_DNA"/>
</dbReference>
<comment type="caution">
    <text evidence="2">The sequence shown here is derived from an EMBL/GenBank/DDBJ whole genome shotgun (WGS) entry which is preliminary data.</text>
</comment>
<organism evidence="2 3">
    <name type="scientific">Tritrichomonas musculus</name>
    <dbReference type="NCBI Taxonomy" id="1915356"/>
    <lineage>
        <taxon>Eukaryota</taxon>
        <taxon>Metamonada</taxon>
        <taxon>Parabasalia</taxon>
        <taxon>Tritrichomonadida</taxon>
        <taxon>Tritrichomonadidae</taxon>
        <taxon>Tritrichomonas</taxon>
    </lineage>
</organism>
<feature type="compositionally biased region" description="Basic and acidic residues" evidence="1">
    <location>
        <begin position="26"/>
        <end position="47"/>
    </location>
</feature>
<name>A0ABR2H7R7_9EUKA</name>
<evidence type="ECO:0000256" key="1">
    <source>
        <dbReference type="SAM" id="MobiDB-lite"/>
    </source>
</evidence>
<accession>A0ABR2H7R7</accession>
<evidence type="ECO:0000313" key="2">
    <source>
        <dbReference type="EMBL" id="KAK8842278.1"/>
    </source>
</evidence>
<protein>
    <submittedName>
        <fullName evidence="2">Uncharacterized protein</fullName>
    </submittedName>
</protein>
<feature type="compositionally biased region" description="Low complexity" evidence="1">
    <location>
        <begin position="13"/>
        <end position="25"/>
    </location>
</feature>
<sequence>MMESTKKSKKSKQQSSQDQFQTDSSDLLKTEPAKKRKQRGEGRDAKEVSNIISKFDQEKSFACNKLQNQFSSGITHNELLAIAELICTKTTLDLSRQARRDDRVLHKWYDDNWDIVAPHIQRLNIFDKNHVLIKDKTSE</sequence>
<keyword evidence="3" id="KW-1185">Reference proteome</keyword>
<gene>
    <name evidence="2" type="ORF">M9Y10_026512</name>
</gene>